<keyword evidence="3" id="KW-0804">Transcription</keyword>
<dbReference type="PANTHER" id="PTHR33164">
    <property type="entry name" value="TRANSCRIPTIONAL REGULATOR, MARR FAMILY"/>
    <property type="match status" value="1"/>
</dbReference>
<dbReference type="InterPro" id="IPR000835">
    <property type="entry name" value="HTH_MarR-typ"/>
</dbReference>
<name>A0A9W6PG97_9ACTN</name>
<dbReference type="AlphaFoldDB" id="A0A9W6PG97"/>
<dbReference type="SMART" id="SM00347">
    <property type="entry name" value="HTH_MARR"/>
    <property type="match status" value="1"/>
</dbReference>
<keyword evidence="2" id="KW-0238">DNA-binding</keyword>
<dbReference type="SUPFAM" id="SSF46785">
    <property type="entry name" value="Winged helix' DNA-binding domain"/>
    <property type="match status" value="1"/>
</dbReference>
<evidence type="ECO:0000256" key="1">
    <source>
        <dbReference type="ARBA" id="ARBA00023015"/>
    </source>
</evidence>
<protein>
    <recommendedName>
        <fullName evidence="4">HTH marR-type domain-containing protein</fullName>
    </recommendedName>
</protein>
<dbReference type="OrthoDB" id="4629660at2"/>
<sequence>MSANATGQEAIGRDATGQGAAGQDAVAGGAVAGGAVAPAPLLVELVALAHRRLTAGLAAALAEEDCTVDQWRAMRALSDERGRTMGELAQALLIPQASLSRLVDALADAGLVHRRHDDQDRRRITAHLSRRGRTRLARLDALAAAHDAAVRTACGLPDLPGLPDIADPGGPLARLAAL</sequence>
<dbReference type="RefSeq" id="WP_033252777.1">
    <property type="nucleotide sequence ID" value="NZ_BSRX01000019.1"/>
</dbReference>
<reference evidence="5" key="1">
    <citation type="submission" date="2023-02" db="EMBL/GenBank/DDBJ databases">
        <title>Kitasatospora phosalacinea NBRC 14362.</title>
        <authorList>
            <person name="Ichikawa N."/>
            <person name="Sato H."/>
            <person name="Tonouchi N."/>
        </authorList>
    </citation>
    <scope>NUCLEOTIDE SEQUENCE</scope>
    <source>
        <strain evidence="5">NBRC 14362</strain>
    </source>
</reference>
<dbReference type="GO" id="GO:0003677">
    <property type="term" value="F:DNA binding"/>
    <property type="evidence" value="ECO:0007669"/>
    <property type="project" value="UniProtKB-KW"/>
</dbReference>
<dbReference type="GO" id="GO:0006950">
    <property type="term" value="P:response to stress"/>
    <property type="evidence" value="ECO:0007669"/>
    <property type="project" value="TreeGrafter"/>
</dbReference>
<dbReference type="Gene3D" id="1.10.10.10">
    <property type="entry name" value="Winged helix-like DNA-binding domain superfamily/Winged helix DNA-binding domain"/>
    <property type="match status" value="1"/>
</dbReference>
<evidence type="ECO:0000256" key="3">
    <source>
        <dbReference type="ARBA" id="ARBA00023163"/>
    </source>
</evidence>
<gene>
    <name evidence="5" type="ORF">Kpho01_35310</name>
</gene>
<dbReference type="Proteomes" id="UP001165143">
    <property type="component" value="Unassembled WGS sequence"/>
</dbReference>
<dbReference type="InterPro" id="IPR036388">
    <property type="entry name" value="WH-like_DNA-bd_sf"/>
</dbReference>
<keyword evidence="1" id="KW-0805">Transcription regulation</keyword>
<comment type="caution">
    <text evidence="5">The sequence shown here is derived from an EMBL/GenBank/DDBJ whole genome shotgun (WGS) entry which is preliminary data.</text>
</comment>
<feature type="domain" description="HTH marR-type" evidence="4">
    <location>
        <begin position="39"/>
        <end position="178"/>
    </location>
</feature>
<proteinExistence type="predicted"/>
<dbReference type="EMBL" id="BSRX01000019">
    <property type="protein sequence ID" value="GLW55520.1"/>
    <property type="molecule type" value="Genomic_DNA"/>
</dbReference>
<dbReference type="Pfam" id="PF12802">
    <property type="entry name" value="MarR_2"/>
    <property type="match status" value="1"/>
</dbReference>
<evidence type="ECO:0000256" key="2">
    <source>
        <dbReference type="ARBA" id="ARBA00023125"/>
    </source>
</evidence>
<dbReference type="InterPro" id="IPR036390">
    <property type="entry name" value="WH_DNA-bd_sf"/>
</dbReference>
<dbReference type="PRINTS" id="PR00598">
    <property type="entry name" value="HTHMARR"/>
</dbReference>
<evidence type="ECO:0000313" key="6">
    <source>
        <dbReference type="Proteomes" id="UP001165143"/>
    </source>
</evidence>
<accession>A0A9W6PG97</accession>
<dbReference type="InterPro" id="IPR023187">
    <property type="entry name" value="Tscrpt_reg_MarR-type_CS"/>
</dbReference>
<evidence type="ECO:0000259" key="4">
    <source>
        <dbReference type="PROSITE" id="PS50995"/>
    </source>
</evidence>
<dbReference type="InterPro" id="IPR039422">
    <property type="entry name" value="MarR/SlyA-like"/>
</dbReference>
<evidence type="ECO:0000313" key="5">
    <source>
        <dbReference type="EMBL" id="GLW55520.1"/>
    </source>
</evidence>
<dbReference type="PROSITE" id="PS01117">
    <property type="entry name" value="HTH_MARR_1"/>
    <property type="match status" value="1"/>
</dbReference>
<dbReference type="PROSITE" id="PS50995">
    <property type="entry name" value="HTH_MARR_2"/>
    <property type="match status" value="1"/>
</dbReference>
<organism evidence="5 6">
    <name type="scientific">Kitasatospora phosalacinea</name>
    <dbReference type="NCBI Taxonomy" id="2065"/>
    <lineage>
        <taxon>Bacteria</taxon>
        <taxon>Bacillati</taxon>
        <taxon>Actinomycetota</taxon>
        <taxon>Actinomycetes</taxon>
        <taxon>Kitasatosporales</taxon>
        <taxon>Streptomycetaceae</taxon>
        <taxon>Kitasatospora</taxon>
    </lineage>
</organism>
<dbReference type="PANTHER" id="PTHR33164:SF64">
    <property type="entry name" value="TRANSCRIPTIONAL REGULATOR SLYA"/>
    <property type="match status" value="1"/>
</dbReference>
<dbReference type="GO" id="GO:0003700">
    <property type="term" value="F:DNA-binding transcription factor activity"/>
    <property type="evidence" value="ECO:0007669"/>
    <property type="project" value="InterPro"/>
</dbReference>